<dbReference type="PANTHER" id="PTHR43004">
    <property type="entry name" value="TRK SYSTEM POTASSIUM UPTAKE PROTEIN"/>
    <property type="match status" value="1"/>
</dbReference>
<sequence length="480" mass="54074">MTTHTDILIVGAGPVGLMCAYLGQRCGMSTVIFDKSEEPLQVGRADALNARTLQLMELVDLFDELYPLGKQCNTSSVWADGKFASRQSSWWEELQGCLHKHFLMIGQSFVEQLLDKKLTEMQAAVKRTTTIEKIELNDEGCLTTLSNGETIQSRYVIGADGSKSFIRHHFKIPFHIIRPQIIWAVIDGVLDTDFPKVPEIIVFQAETSDVAWIPREGDIDRFYIRMDTKDFTMEEAIEKINNAMQPHTLSFKEVVWFSQFSVKESVAENFFVHDRVFLAGDACHVHSVNGGQGLNTGLADAFNLMWKLNMVIKHNAPKSLLQSYENERKPVAQSVIETSGKLVRSTKYSDNGTHAQDYVKLVQKHAGNITGMGIRYGKDGLEGTRIPDFEMYDGAKKTRLYTLLDYTKFNLVVFGDGKLDFDVPHFVNIVQIHPQESQSFWATDAPYTNQAFLVRPDSYIESTASLDQCAILFEGLLATV</sequence>
<accession>A0A5S9IMF3</accession>
<feature type="domain" description="FAD-binding" evidence="4">
    <location>
        <begin position="5"/>
        <end position="338"/>
    </location>
</feature>
<keyword evidence="3" id="KW-0274">FAD</keyword>
<dbReference type="OrthoDB" id="9766816at2"/>
<dbReference type="Gene3D" id="3.50.50.60">
    <property type="entry name" value="FAD/NAD(P)-binding domain"/>
    <property type="match status" value="2"/>
</dbReference>
<dbReference type="Pfam" id="PF01494">
    <property type="entry name" value="FAD_binding_3"/>
    <property type="match status" value="1"/>
</dbReference>
<dbReference type="Proteomes" id="UP000326354">
    <property type="component" value="Chromosome"/>
</dbReference>
<dbReference type="SUPFAM" id="SSF51905">
    <property type="entry name" value="FAD/NAD(P)-binding domain"/>
    <property type="match status" value="1"/>
</dbReference>
<name>A0A5S9IMF3_UABAM</name>
<dbReference type="RefSeq" id="WP_151967917.1">
    <property type="nucleotide sequence ID" value="NZ_AP019860.1"/>
</dbReference>
<evidence type="ECO:0000313" key="6">
    <source>
        <dbReference type="Proteomes" id="UP000326354"/>
    </source>
</evidence>
<comment type="cofactor">
    <cofactor evidence="1">
        <name>FAD</name>
        <dbReference type="ChEBI" id="CHEBI:57692"/>
    </cofactor>
</comment>
<evidence type="ECO:0000256" key="2">
    <source>
        <dbReference type="ARBA" id="ARBA00022630"/>
    </source>
</evidence>
<reference evidence="5 6" key="1">
    <citation type="submission" date="2019-08" db="EMBL/GenBank/DDBJ databases">
        <title>Complete genome sequence of Candidatus Uab amorphum.</title>
        <authorList>
            <person name="Shiratori T."/>
            <person name="Suzuki S."/>
            <person name="Kakizawa Y."/>
            <person name="Ishida K."/>
        </authorList>
    </citation>
    <scope>NUCLEOTIDE SEQUENCE [LARGE SCALE GENOMIC DNA]</scope>
    <source>
        <strain evidence="5 6">SRT547</strain>
    </source>
</reference>
<evidence type="ECO:0000256" key="1">
    <source>
        <dbReference type="ARBA" id="ARBA00001974"/>
    </source>
</evidence>
<proteinExistence type="predicted"/>
<gene>
    <name evidence="5" type="ORF">UABAM_02083</name>
</gene>
<dbReference type="PRINTS" id="PR00420">
    <property type="entry name" value="RNGMNOXGNASE"/>
</dbReference>
<dbReference type="PANTHER" id="PTHR43004:SF19">
    <property type="entry name" value="BINDING MONOOXYGENASE, PUTATIVE (JCVI)-RELATED"/>
    <property type="match status" value="1"/>
</dbReference>
<dbReference type="InterPro" id="IPR050641">
    <property type="entry name" value="RIFMO-like"/>
</dbReference>
<dbReference type="SUPFAM" id="SSF54373">
    <property type="entry name" value="FAD-linked reductases, C-terminal domain"/>
    <property type="match status" value="1"/>
</dbReference>
<organism evidence="5 6">
    <name type="scientific">Uabimicrobium amorphum</name>
    <dbReference type="NCBI Taxonomy" id="2596890"/>
    <lineage>
        <taxon>Bacteria</taxon>
        <taxon>Pseudomonadati</taxon>
        <taxon>Planctomycetota</taxon>
        <taxon>Candidatus Uabimicrobiia</taxon>
        <taxon>Candidatus Uabimicrobiales</taxon>
        <taxon>Candidatus Uabimicrobiaceae</taxon>
        <taxon>Candidatus Uabimicrobium</taxon>
    </lineage>
</organism>
<dbReference type="Gene3D" id="3.40.30.120">
    <property type="match status" value="1"/>
</dbReference>
<dbReference type="Gene3D" id="3.30.9.10">
    <property type="entry name" value="D-Amino Acid Oxidase, subunit A, domain 2"/>
    <property type="match status" value="1"/>
</dbReference>
<evidence type="ECO:0000313" key="5">
    <source>
        <dbReference type="EMBL" id="BBM83730.1"/>
    </source>
</evidence>
<dbReference type="GO" id="GO:0016709">
    <property type="term" value="F:oxidoreductase activity, acting on paired donors, with incorporation or reduction of molecular oxygen, NAD(P)H as one donor, and incorporation of one atom of oxygen"/>
    <property type="evidence" value="ECO:0007669"/>
    <property type="project" value="UniProtKB-ARBA"/>
</dbReference>
<dbReference type="Pfam" id="PF21274">
    <property type="entry name" value="Rng_hyd_C"/>
    <property type="match status" value="1"/>
</dbReference>
<dbReference type="InterPro" id="IPR002938">
    <property type="entry name" value="FAD-bd"/>
</dbReference>
<dbReference type="GO" id="GO:0071949">
    <property type="term" value="F:FAD binding"/>
    <property type="evidence" value="ECO:0007669"/>
    <property type="project" value="InterPro"/>
</dbReference>
<dbReference type="NCBIfam" id="NF005531">
    <property type="entry name" value="PRK07190.1"/>
    <property type="match status" value="1"/>
</dbReference>
<evidence type="ECO:0000259" key="4">
    <source>
        <dbReference type="Pfam" id="PF01494"/>
    </source>
</evidence>
<protein>
    <recommendedName>
        <fullName evidence="4">FAD-binding domain-containing protein</fullName>
    </recommendedName>
</protein>
<evidence type="ECO:0000256" key="3">
    <source>
        <dbReference type="ARBA" id="ARBA00022827"/>
    </source>
</evidence>
<dbReference type="AlphaFoldDB" id="A0A5S9IMF3"/>
<dbReference type="EMBL" id="AP019860">
    <property type="protein sequence ID" value="BBM83730.1"/>
    <property type="molecule type" value="Genomic_DNA"/>
</dbReference>
<keyword evidence="2" id="KW-0285">Flavoprotein</keyword>
<keyword evidence="6" id="KW-1185">Reference proteome</keyword>
<dbReference type="InterPro" id="IPR036188">
    <property type="entry name" value="FAD/NAD-bd_sf"/>
</dbReference>
<dbReference type="KEGG" id="uam:UABAM_02083"/>